<protein>
    <submittedName>
        <fullName evidence="6">ATP-dependent carboligase</fullName>
    </submittedName>
</protein>
<dbReference type="OrthoDB" id="11959at2157"/>
<keyword evidence="3 4" id="KW-0067">ATP-binding</keyword>
<dbReference type="PIRSF" id="PIRSF016817">
    <property type="entry name" value="UCP016817_carboligase"/>
    <property type="match status" value="1"/>
</dbReference>
<evidence type="ECO:0000256" key="1">
    <source>
        <dbReference type="ARBA" id="ARBA00022598"/>
    </source>
</evidence>
<evidence type="ECO:0000313" key="7">
    <source>
        <dbReference type="Proteomes" id="UP000297295"/>
    </source>
</evidence>
<name>A0A4E0PTQ3_9EURY</name>
<organism evidence="6 7">
    <name type="scientific">Methanolobus halotolerans</name>
    <dbReference type="NCBI Taxonomy" id="2052935"/>
    <lineage>
        <taxon>Archaea</taxon>
        <taxon>Methanobacteriati</taxon>
        <taxon>Methanobacteriota</taxon>
        <taxon>Stenosarchaea group</taxon>
        <taxon>Methanomicrobia</taxon>
        <taxon>Methanosarcinales</taxon>
        <taxon>Methanosarcinaceae</taxon>
        <taxon>Methanolobus</taxon>
    </lineage>
</organism>
<dbReference type="Pfam" id="PF02655">
    <property type="entry name" value="ATP-grasp_3"/>
    <property type="match status" value="1"/>
</dbReference>
<dbReference type="GO" id="GO:0046872">
    <property type="term" value="F:metal ion binding"/>
    <property type="evidence" value="ECO:0007669"/>
    <property type="project" value="InterPro"/>
</dbReference>
<comment type="caution">
    <text evidence="6">The sequence shown here is derived from an EMBL/GenBank/DDBJ whole genome shotgun (WGS) entry which is preliminary data.</text>
</comment>
<accession>A0A4E0PTQ3</accession>
<evidence type="ECO:0000256" key="2">
    <source>
        <dbReference type="ARBA" id="ARBA00022741"/>
    </source>
</evidence>
<reference evidence="6 7" key="1">
    <citation type="submission" date="2017-11" db="EMBL/GenBank/DDBJ databases">
        <title>Isolation and Characterization of Methanogenic Archaea from Saline Meromictic Lake at Siberia.</title>
        <authorList>
            <person name="Shen Y."/>
            <person name="Huang H.-H."/>
            <person name="Lai M.-C."/>
            <person name="Chen S.-C."/>
        </authorList>
    </citation>
    <scope>NUCLEOTIDE SEQUENCE [LARGE SCALE GENOMIC DNA]</scope>
    <source>
        <strain evidence="6 7">SY-01</strain>
    </source>
</reference>
<dbReference type="EMBL" id="PGGK01000013">
    <property type="protein sequence ID" value="TGC07918.1"/>
    <property type="molecule type" value="Genomic_DNA"/>
</dbReference>
<gene>
    <name evidence="6" type="ORF">CUN85_10785</name>
</gene>
<dbReference type="GO" id="GO:0005524">
    <property type="term" value="F:ATP binding"/>
    <property type="evidence" value="ECO:0007669"/>
    <property type="project" value="UniProtKB-UniRule"/>
</dbReference>
<dbReference type="RefSeq" id="WP_135390314.1">
    <property type="nucleotide sequence ID" value="NZ_PGGK01000013.1"/>
</dbReference>
<dbReference type="GO" id="GO:0005829">
    <property type="term" value="C:cytosol"/>
    <property type="evidence" value="ECO:0007669"/>
    <property type="project" value="TreeGrafter"/>
</dbReference>
<keyword evidence="2 4" id="KW-0547">Nucleotide-binding</keyword>
<evidence type="ECO:0000256" key="3">
    <source>
        <dbReference type="ARBA" id="ARBA00022840"/>
    </source>
</evidence>
<dbReference type="InterPro" id="IPR003806">
    <property type="entry name" value="ATP-grasp_PylC-type"/>
</dbReference>
<dbReference type="InterPro" id="IPR011761">
    <property type="entry name" value="ATP-grasp"/>
</dbReference>
<dbReference type="Proteomes" id="UP000297295">
    <property type="component" value="Unassembled WGS sequence"/>
</dbReference>
<proteinExistence type="predicted"/>
<keyword evidence="1 6" id="KW-0436">Ligase</keyword>
<feature type="domain" description="ATP-grasp" evidence="5">
    <location>
        <begin position="111"/>
        <end position="298"/>
    </location>
</feature>
<dbReference type="SUPFAM" id="SSF56059">
    <property type="entry name" value="Glutathione synthetase ATP-binding domain-like"/>
    <property type="match status" value="1"/>
</dbReference>
<evidence type="ECO:0000313" key="6">
    <source>
        <dbReference type="EMBL" id="TGC07918.1"/>
    </source>
</evidence>
<evidence type="ECO:0000259" key="5">
    <source>
        <dbReference type="PROSITE" id="PS50975"/>
    </source>
</evidence>
<dbReference type="InterPro" id="IPR016677">
    <property type="entry name" value="UCP016817_carboligase"/>
</dbReference>
<dbReference type="PANTHER" id="PTHR43055:SF1">
    <property type="entry name" value="FORMATE-DEPENDENT PHOSPHORIBOSYLGLYCINAMIDE FORMYLTRANSFERASE"/>
    <property type="match status" value="1"/>
</dbReference>
<dbReference type="PROSITE" id="PS50975">
    <property type="entry name" value="ATP_GRASP"/>
    <property type="match status" value="1"/>
</dbReference>
<dbReference type="PANTHER" id="PTHR43055">
    <property type="entry name" value="FORMATE-DEPENDENT PHOSPHORIBOSYLGLYCINAMIDE FORMYLTRANSFERASE"/>
    <property type="match status" value="1"/>
</dbReference>
<evidence type="ECO:0000256" key="4">
    <source>
        <dbReference type="PROSITE-ProRule" id="PRU00409"/>
    </source>
</evidence>
<dbReference type="GO" id="GO:0016874">
    <property type="term" value="F:ligase activity"/>
    <property type="evidence" value="ECO:0007669"/>
    <property type="project" value="UniProtKB-KW"/>
</dbReference>
<keyword evidence="7" id="KW-1185">Reference proteome</keyword>
<sequence length="399" mass="44454">MKNILVIGFSTRNIVCSGKRAGYNMFAIDAFCDHDMLECAKATIKLHTGESFDARNIEPCSLTEQIESFGTEFDAIIPASGFETMEFPGSLPVLRNDHDSMEQVSDKSRFAKLLRSLDLPHPQTYALSELESITYPVMIKPACAGGGIFNRVLYSQNDLQPYLESLDKLHISLKKEDMIVQDYLIGTPASVSVISTEDEARTVAINEQLIGTPWLTKVPFAYCGNVTPFITPYADQMKNIAEELIKELGLIGSNGVDFLMTRDGPVIIEVNARFQGSLDTVEMSTGSNIFEAHMQAFEGNIRLKEPSKRQYAARAILYGNRDKEITSNIQRKILERYIADVPKTGDMMHIDEPLTSVLSTGRSRGEVISEAKSSVMFIRECLEVDTSRRGSPRTESTYV</sequence>
<dbReference type="AlphaFoldDB" id="A0A4E0PTQ3"/>
<dbReference type="Gene3D" id="3.30.470.20">
    <property type="entry name" value="ATP-grasp fold, B domain"/>
    <property type="match status" value="1"/>
</dbReference>